<dbReference type="Proteomes" id="UP000315925">
    <property type="component" value="Chromosome"/>
</dbReference>
<dbReference type="Proteomes" id="UP000031594">
    <property type="component" value="Unassembled WGS sequence"/>
</dbReference>
<evidence type="ECO:0000256" key="3">
    <source>
        <dbReference type="ARBA" id="ARBA00022458"/>
    </source>
</evidence>
<dbReference type="STRING" id="1202785.A946_05010"/>
<evidence type="ECO:0000313" key="9">
    <source>
        <dbReference type="Proteomes" id="UP000031594"/>
    </source>
</evidence>
<reference evidence="7 9" key="1">
    <citation type="submission" date="2014-08" db="EMBL/GenBank/DDBJ databases">
        <title>Methylacidiphilum kamchatkense strain Kam1 draft genome sequence.</title>
        <authorList>
            <person name="Birkeland N.-K."/>
            <person name="Erikstad H.A."/>
        </authorList>
    </citation>
    <scope>NUCLEOTIDE SEQUENCE [LARGE SCALE GENOMIC DNA]</scope>
    <source>
        <strain evidence="7 9">Kam1</strain>
    </source>
</reference>
<protein>
    <submittedName>
        <fullName evidence="7">ABC transporter</fullName>
    </submittedName>
    <submittedName>
        <fullName evidence="8">ABC-2 type transport system ATP-binding protein</fullName>
    </submittedName>
</protein>
<dbReference type="Gene3D" id="3.40.50.300">
    <property type="entry name" value="P-loop containing nucleotide triphosphate hydrolases"/>
    <property type="match status" value="1"/>
</dbReference>
<dbReference type="GO" id="GO:0016887">
    <property type="term" value="F:ATP hydrolysis activity"/>
    <property type="evidence" value="ECO:0007669"/>
    <property type="project" value="InterPro"/>
</dbReference>
<evidence type="ECO:0000256" key="4">
    <source>
        <dbReference type="ARBA" id="ARBA00022741"/>
    </source>
</evidence>
<evidence type="ECO:0000313" key="8">
    <source>
        <dbReference type="EMBL" id="QDQ41817.1"/>
    </source>
</evidence>
<dbReference type="SMART" id="SM00382">
    <property type="entry name" value="AAA"/>
    <property type="match status" value="1"/>
</dbReference>
<evidence type="ECO:0000256" key="1">
    <source>
        <dbReference type="ARBA" id="ARBA00005417"/>
    </source>
</evidence>
<dbReference type="AlphaFoldDB" id="A0A0C1V513"/>
<dbReference type="SUPFAM" id="SSF52540">
    <property type="entry name" value="P-loop containing nucleoside triphosphate hydrolases"/>
    <property type="match status" value="1"/>
</dbReference>
<dbReference type="KEGG" id="mkc:kam1_569"/>
<dbReference type="Pfam" id="PF00005">
    <property type="entry name" value="ABC_tran"/>
    <property type="match status" value="1"/>
</dbReference>
<dbReference type="InterPro" id="IPR027417">
    <property type="entry name" value="P-loop_NTPase"/>
</dbReference>
<keyword evidence="2" id="KW-0813">Transport</keyword>
<sequence>MIKVENLVKTYSGYTALQGISFEVKKGEIVGFLGPNGAGKTTTMRILSCYLPPTSGKVEVAGFDVLQKPLEVKKRVGYMPENVPLYTDLRVNEYLRYRAKLKGIRGSMLNERVQSVLKLCHIEDVASSMIGNLSKGYRQRVGLADALVHDPELLILDEPTIGLDPNQIRSVRELIRSLGQHHTIILSSHILSEVEAVCSRVLIINKGKIEAADTPENLSKLVRGGSIGAIRLEILCKPSVGKEAFERLEEVEEVEIVEEYPGGWVILQIWPKPGNDIRDGVYNVIQKNGWKIREMSRIRATLEDIFVELTQD</sequence>
<keyword evidence="4" id="KW-0547">Nucleotide-binding</keyword>
<evidence type="ECO:0000256" key="2">
    <source>
        <dbReference type="ARBA" id="ARBA00022448"/>
    </source>
</evidence>
<evidence type="ECO:0000313" key="10">
    <source>
        <dbReference type="Proteomes" id="UP000315925"/>
    </source>
</evidence>
<dbReference type="PANTHER" id="PTHR42711:SF5">
    <property type="entry name" value="ABC TRANSPORTER ATP-BINDING PROTEIN NATA"/>
    <property type="match status" value="1"/>
</dbReference>
<feature type="domain" description="ABC transporter" evidence="6">
    <location>
        <begin position="2"/>
        <end position="231"/>
    </location>
</feature>
<dbReference type="EMBL" id="CP037899">
    <property type="protein sequence ID" value="QDQ41817.1"/>
    <property type="molecule type" value="Genomic_DNA"/>
</dbReference>
<dbReference type="InterPro" id="IPR003439">
    <property type="entry name" value="ABC_transporter-like_ATP-bd"/>
</dbReference>
<evidence type="ECO:0000256" key="5">
    <source>
        <dbReference type="ARBA" id="ARBA00022840"/>
    </source>
</evidence>
<dbReference type="InterPro" id="IPR003593">
    <property type="entry name" value="AAA+_ATPase"/>
</dbReference>
<evidence type="ECO:0000313" key="7">
    <source>
        <dbReference type="EMBL" id="KIE58780.1"/>
    </source>
</evidence>
<dbReference type="PROSITE" id="PS50893">
    <property type="entry name" value="ABC_TRANSPORTER_2"/>
    <property type="match status" value="1"/>
</dbReference>
<name>A0A0C1V513_9BACT</name>
<reference evidence="8" key="2">
    <citation type="journal article" date="2019" name="BMC Genomics">
        <title>Complete genome sequence analysis of the thermoacidophilic verrucomicrobial methanotroph 'Candidatus Methylacidiphilum kamchatkense' strain Kam1 and comparison with its closest relatives.</title>
        <authorList>
            <person name="Kruse T."/>
            <person name="Ratnadevi C.M."/>
            <person name="Erikstad H.A."/>
            <person name="Birkeland N.K."/>
        </authorList>
    </citation>
    <scope>NUCLEOTIDE SEQUENCE</scope>
    <source>
        <strain evidence="8">Kam1</strain>
    </source>
</reference>
<comment type="similarity">
    <text evidence="1">Belongs to the ABC transporter superfamily.</text>
</comment>
<gene>
    <name evidence="7" type="ORF">A946_05010</name>
    <name evidence="8" type="ORF">kam1_569</name>
</gene>
<organism evidence="8 10">
    <name type="scientific">Methylacidiphilum kamchatkense Kam1</name>
    <dbReference type="NCBI Taxonomy" id="1202785"/>
    <lineage>
        <taxon>Bacteria</taxon>
        <taxon>Pseudomonadati</taxon>
        <taxon>Verrucomicrobiota</taxon>
        <taxon>Methylacidiphilae</taxon>
        <taxon>Methylacidiphilales</taxon>
        <taxon>Methylacidiphilaceae</taxon>
        <taxon>Methylacidiphilum (ex Ratnadevi et al. 2023)</taxon>
    </lineage>
</organism>
<proteinExistence type="inferred from homology"/>
<dbReference type="OrthoDB" id="9775135at2"/>
<keyword evidence="9" id="KW-1185">Reference proteome</keyword>
<dbReference type="EMBL" id="JQNX01000003">
    <property type="protein sequence ID" value="KIE58780.1"/>
    <property type="molecule type" value="Genomic_DNA"/>
</dbReference>
<dbReference type="PANTHER" id="PTHR42711">
    <property type="entry name" value="ABC TRANSPORTER ATP-BINDING PROTEIN"/>
    <property type="match status" value="1"/>
</dbReference>
<dbReference type="CDD" id="cd03230">
    <property type="entry name" value="ABC_DR_subfamily_A"/>
    <property type="match status" value="1"/>
</dbReference>
<dbReference type="InterPro" id="IPR050763">
    <property type="entry name" value="ABC_transporter_ATP-binding"/>
</dbReference>
<accession>A0A0C1V513</accession>
<reference evidence="10" key="3">
    <citation type="submission" date="2019-03" db="EMBL/GenBank/DDBJ databases">
        <title>Complete genome of Methylacidiphilum kamchatkense Kam1.</title>
        <authorList>
            <person name="Kruse T."/>
            <person name="Murarilal Ratnadevi C."/>
            <person name="Erikstad H.-A."/>
            <person name="Birkeland N.-K."/>
        </authorList>
    </citation>
    <scope>NUCLEOTIDE SEQUENCE [LARGE SCALE GENOMIC DNA]</scope>
    <source>
        <strain evidence="10">kam1</strain>
    </source>
</reference>
<evidence type="ECO:0000259" key="6">
    <source>
        <dbReference type="PROSITE" id="PS50893"/>
    </source>
</evidence>
<dbReference type="RefSeq" id="WP_039721234.1">
    <property type="nucleotide sequence ID" value="NZ_CP037899.1"/>
</dbReference>
<dbReference type="GO" id="GO:0005524">
    <property type="term" value="F:ATP binding"/>
    <property type="evidence" value="ECO:0007669"/>
    <property type="project" value="UniProtKB-KW"/>
</dbReference>
<keyword evidence="5 8" id="KW-0067">ATP-binding</keyword>
<keyword evidence="3" id="KW-0536">Nodulation</keyword>